<reference evidence="2" key="1">
    <citation type="submission" date="2015-11" db="EMBL/GenBank/DDBJ databases">
        <title>Draft Genome Sequence of the Radioresistant Bacterium Deinococcus grandis, Isolated from Freshwater Fish in Japan.</title>
        <authorList>
            <person name="Satoh K."/>
            <person name="Onodera T."/>
            <person name="Omoso K."/>
            <person name="Takeda-Yano K."/>
            <person name="Katayama T."/>
            <person name="Oono Y."/>
            <person name="Narumi I."/>
        </authorList>
    </citation>
    <scope>NUCLEOTIDE SEQUENCE [LARGE SCALE GENOMIC DNA]</scope>
    <source>
        <strain evidence="2">ATCC 43672</strain>
    </source>
</reference>
<dbReference type="AlphaFoldDB" id="A0A100HMM6"/>
<keyword evidence="2" id="KW-1185">Reference proteome</keyword>
<proteinExistence type="predicted"/>
<evidence type="ECO:0000313" key="2">
    <source>
        <dbReference type="Proteomes" id="UP000056209"/>
    </source>
</evidence>
<gene>
    <name evidence="1" type="ORF">DEIGR_310001</name>
</gene>
<comment type="caution">
    <text evidence="1">The sequence shown here is derived from an EMBL/GenBank/DDBJ whole genome shotgun (WGS) entry which is preliminary data.</text>
</comment>
<dbReference type="RefSeq" id="WP_153013905.1">
    <property type="nucleotide sequence ID" value="NZ_BCMS01000003.1"/>
</dbReference>
<organism evidence="1 2">
    <name type="scientific">Deinococcus grandis</name>
    <dbReference type="NCBI Taxonomy" id="57498"/>
    <lineage>
        <taxon>Bacteria</taxon>
        <taxon>Thermotogati</taxon>
        <taxon>Deinococcota</taxon>
        <taxon>Deinococci</taxon>
        <taxon>Deinococcales</taxon>
        <taxon>Deinococcaceae</taxon>
        <taxon>Deinococcus</taxon>
    </lineage>
</organism>
<sequence length="95" mass="10875">MAPTPRTKRKPRTRQGTLHESLYPAVRRMYPTATRVVRHERLTTHGRHRRPVLDVTLAAFDAQGRTLMALRPEEMPELHDAVTARHGPGYVSLDL</sequence>
<dbReference type="EMBL" id="BCMS01000003">
    <property type="protein sequence ID" value="GAQ23482.1"/>
    <property type="molecule type" value="Genomic_DNA"/>
</dbReference>
<accession>A0A100HMM6</accession>
<name>A0A100HMM6_9DEIO</name>
<dbReference type="Proteomes" id="UP000056209">
    <property type="component" value="Unassembled WGS sequence"/>
</dbReference>
<dbReference type="OrthoDB" id="72108at2"/>
<evidence type="ECO:0000313" key="1">
    <source>
        <dbReference type="EMBL" id="GAQ23482.1"/>
    </source>
</evidence>
<protein>
    <submittedName>
        <fullName evidence="1">Uncharacterized protein</fullName>
    </submittedName>
</protein>